<organism evidence="1 2">
    <name type="scientific">Crassostrea virginica</name>
    <name type="common">Eastern oyster</name>
    <dbReference type="NCBI Taxonomy" id="6565"/>
    <lineage>
        <taxon>Eukaryota</taxon>
        <taxon>Metazoa</taxon>
        <taxon>Spiralia</taxon>
        <taxon>Lophotrochozoa</taxon>
        <taxon>Mollusca</taxon>
        <taxon>Bivalvia</taxon>
        <taxon>Autobranchia</taxon>
        <taxon>Pteriomorphia</taxon>
        <taxon>Ostreida</taxon>
        <taxon>Ostreoidea</taxon>
        <taxon>Ostreidae</taxon>
        <taxon>Crassostrea</taxon>
    </lineage>
</organism>
<dbReference type="GeneID" id="111112335"/>
<evidence type="ECO:0000313" key="2">
    <source>
        <dbReference type="RefSeq" id="XP_022305486.1"/>
    </source>
</evidence>
<evidence type="ECO:0000313" key="1">
    <source>
        <dbReference type="Proteomes" id="UP000694844"/>
    </source>
</evidence>
<sequence length="146" mass="16884">MEREETYNFCKKLMALPYLPSDSIPGLFAHLQGTATTDGLVQLCQYISSTWAVRTNNDLEGWHRRLNHSAGKSNLPMYLLVQLLGDESRLANFQVRLLSDEKLRRRQKKDTLRFQGRLFGVWDRHAAGEMSARKALRKISRMLADF</sequence>
<dbReference type="OrthoDB" id="10069396at2759"/>
<accession>A0A8B8BRD2</accession>
<gene>
    <name evidence="2" type="primary">LOC111112335</name>
</gene>
<dbReference type="KEGG" id="cvn:111112335"/>
<dbReference type="AlphaFoldDB" id="A0A8B8BRD2"/>
<keyword evidence="1" id="KW-1185">Reference proteome</keyword>
<dbReference type="Proteomes" id="UP000694844">
    <property type="component" value="Chromosome 9"/>
</dbReference>
<proteinExistence type="predicted"/>
<name>A0A8B8BRD2_CRAVI</name>
<reference evidence="2" key="1">
    <citation type="submission" date="2025-08" db="UniProtKB">
        <authorList>
            <consortium name="RefSeq"/>
        </authorList>
    </citation>
    <scope>IDENTIFICATION</scope>
    <source>
        <tissue evidence="2">Whole sample</tissue>
    </source>
</reference>
<protein>
    <submittedName>
        <fullName evidence="2">Uncharacterized protein LOC111112335</fullName>
    </submittedName>
</protein>
<dbReference type="RefSeq" id="XP_022305486.1">
    <property type="nucleotide sequence ID" value="XM_022449778.1"/>
</dbReference>